<evidence type="ECO:0000259" key="2">
    <source>
        <dbReference type="Pfam" id="PF00248"/>
    </source>
</evidence>
<dbReference type="Gene3D" id="3.20.20.100">
    <property type="entry name" value="NADP-dependent oxidoreductase domain"/>
    <property type="match status" value="1"/>
</dbReference>
<protein>
    <recommendedName>
        <fullName evidence="2">NADP-dependent oxidoreductase domain-containing protein</fullName>
    </recommendedName>
</protein>
<keyword evidence="1" id="KW-0560">Oxidoreductase</keyword>
<feature type="domain" description="NADP-dependent oxidoreductase" evidence="2">
    <location>
        <begin position="22"/>
        <end position="155"/>
    </location>
</feature>
<comment type="caution">
    <text evidence="3">The sequence shown here is derived from an EMBL/GenBank/DDBJ whole genome shotgun (WGS) entry which is preliminary data.</text>
</comment>
<dbReference type="PANTHER" id="PTHR43364">
    <property type="entry name" value="NADH-SPECIFIC METHYLGLYOXAL REDUCTASE-RELATED"/>
    <property type="match status" value="1"/>
</dbReference>
<evidence type="ECO:0000313" key="4">
    <source>
        <dbReference type="Proteomes" id="UP001206595"/>
    </source>
</evidence>
<dbReference type="GeneID" id="75916849"/>
<dbReference type="Pfam" id="PF00248">
    <property type="entry name" value="Aldo_ket_red"/>
    <property type="match status" value="1"/>
</dbReference>
<dbReference type="InterPro" id="IPR036812">
    <property type="entry name" value="NAD(P)_OxRdtase_dom_sf"/>
</dbReference>
<reference evidence="3" key="1">
    <citation type="submission" date="2021-06" db="EMBL/GenBank/DDBJ databases">
        <authorList>
            <consortium name="DOE Joint Genome Institute"/>
            <person name="Mondo S.J."/>
            <person name="Amses K.R."/>
            <person name="Simmons D.R."/>
            <person name="Longcore J.E."/>
            <person name="Seto K."/>
            <person name="Alves G.H."/>
            <person name="Bonds A.E."/>
            <person name="Quandt C.A."/>
            <person name="Davis W.J."/>
            <person name="Chang Y."/>
            <person name="Letcher P.M."/>
            <person name="Powell M.J."/>
            <person name="Kuo A."/>
            <person name="Labutti K."/>
            <person name="Pangilinan J."/>
            <person name="Andreopoulos W."/>
            <person name="Tritt A."/>
            <person name="Riley R."/>
            <person name="Hundley H."/>
            <person name="Johnson J."/>
            <person name="Lipzen A."/>
            <person name="Barry K."/>
            <person name="Berbee M.L."/>
            <person name="Buchler N.E."/>
            <person name="Grigoriev I.V."/>
            <person name="Spatafora J.W."/>
            <person name="Stajich J.E."/>
            <person name="James T.Y."/>
        </authorList>
    </citation>
    <scope>NUCLEOTIDE SEQUENCE</scope>
    <source>
        <strain evidence="3">AG</strain>
    </source>
</reference>
<dbReference type="EMBL" id="MU620954">
    <property type="protein sequence ID" value="KAI8576495.1"/>
    <property type="molecule type" value="Genomic_DNA"/>
</dbReference>
<dbReference type="RefSeq" id="XP_051441499.1">
    <property type="nucleotide sequence ID" value="XM_051591506.1"/>
</dbReference>
<evidence type="ECO:0000313" key="3">
    <source>
        <dbReference type="EMBL" id="KAI8576495.1"/>
    </source>
</evidence>
<organism evidence="3 4">
    <name type="scientific">Umbelopsis ramanniana AG</name>
    <dbReference type="NCBI Taxonomy" id="1314678"/>
    <lineage>
        <taxon>Eukaryota</taxon>
        <taxon>Fungi</taxon>
        <taxon>Fungi incertae sedis</taxon>
        <taxon>Mucoromycota</taxon>
        <taxon>Mucoromycotina</taxon>
        <taxon>Umbelopsidomycetes</taxon>
        <taxon>Umbelopsidales</taxon>
        <taxon>Umbelopsidaceae</taxon>
        <taxon>Umbelopsis</taxon>
    </lineage>
</organism>
<evidence type="ECO:0000256" key="1">
    <source>
        <dbReference type="ARBA" id="ARBA00023002"/>
    </source>
</evidence>
<reference evidence="3" key="2">
    <citation type="journal article" date="2022" name="Proc. Natl. Acad. Sci. U.S.A.">
        <title>Diploid-dominant life cycles characterize the early evolution of Fungi.</title>
        <authorList>
            <person name="Amses K.R."/>
            <person name="Simmons D.R."/>
            <person name="Longcore J.E."/>
            <person name="Mondo S.J."/>
            <person name="Seto K."/>
            <person name="Jeronimo G.H."/>
            <person name="Bonds A.E."/>
            <person name="Quandt C.A."/>
            <person name="Davis W.J."/>
            <person name="Chang Y."/>
            <person name="Federici B.A."/>
            <person name="Kuo A."/>
            <person name="LaButti K."/>
            <person name="Pangilinan J."/>
            <person name="Andreopoulos W."/>
            <person name="Tritt A."/>
            <person name="Riley R."/>
            <person name="Hundley H."/>
            <person name="Johnson J."/>
            <person name="Lipzen A."/>
            <person name="Barry K."/>
            <person name="Lang B.F."/>
            <person name="Cuomo C.A."/>
            <person name="Buchler N.E."/>
            <person name="Grigoriev I.V."/>
            <person name="Spatafora J.W."/>
            <person name="Stajich J.E."/>
            <person name="James T.Y."/>
        </authorList>
    </citation>
    <scope>NUCLEOTIDE SEQUENCE</scope>
    <source>
        <strain evidence="3">AG</strain>
    </source>
</reference>
<dbReference type="InterPro" id="IPR023210">
    <property type="entry name" value="NADP_OxRdtase_dom"/>
</dbReference>
<dbReference type="SUPFAM" id="SSF51430">
    <property type="entry name" value="NAD(P)-linked oxidoreductase"/>
    <property type="match status" value="1"/>
</dbReference>
<dbReference type="AlphaFoldDB" id="A0AAD5H9U2"/>
<dbReference type="GO" id="GO:0016491">
    <property type="term" value="F:oxidoreductase activity"/>
    <property type="evidence" value="ECO:0007669"/>
    <property type="project" value="UniProtKB-KW"/>
</dbReference>
<keyword evidence="4" id="KW-1185">Reference proteome</keyword>
<gene>
    <name evidence="3" type="ORF">K450DRAFT_256435</name>
</gene>
<dbReference type="PANTHER" id="PTHR43364:SF4">
    <property type="entry name" value="NAD(P)-LINKED OXIDOREDUCTASE SUPERFAMILY PROTEIN"/>
    <property type="match status" value="1"/>
</dbReference>
<sequence>MSASLPKMQYVNLGNTECRVSRICLGCMSYGDKNWANWVVEEDESLPLIKKAYDAGINFFDTANVYSNGTSEIILGKAIKKYSLPRHKIVVATKVFSVTTPEKMFYRAYAKPKEDVEADGYVNYGGLSRKHVFDSVEASLKRLDLEYIDLLQIHR</sequence>
<proteinExistence type="predicted"/>
<dbReference type="InterPro" id="IPR050523">
    <property type="entry name" value="AKR_Detox_Biosynth"/>
</dbReference>
<accession>A0AAD5H9U2</accession>
<name>A0AAD5H9U2_UMBRA</name>
<dbReference type="Proteomes" id="UP001206595">
    <property type="component" value="Unassembled WGS sequence"/>
</dbReference>